<evidence type="ECO:0000313" key="2">
    <source>
        <dbReference type="EMBL" id="OEH81228.1"/>
    </source>
</evidence>
<dbReference type="PROSITE" id="PS51819">
    <property type="entry name" value="VOC"/>
    <property type="match status" value="1"/>
</dbReference>
<dbReference type="STRING" id="762845.BCR26_05105"/>
<dbReference type="EMBL" id="MIEK01000056">
    <property type="protein sequence ID" value="OEH81228.1"/>
    <property type="molecule type" value="Genomic_DNA"/>
</dbReference>
<dbReference type="Gene3D" id="3.10.180.10">
    <property type="entry name" value="2,3-Dihydroxybiphenyl 1,2-Dioxygenase, domain 1"/>
    <property type="match status" value="2"/>
</dbReference>
<dbReference type="Pfam" id="PF14507">
    <property type="entry name" value="CppA_C"/>
    <property type="match status" value="1"/>
</dbReference>
<gene>
    <name evidence="2" type="ORF">BCR26_05105</name>
</gene>
<protein>
    <recommendedName>
        <fullName evidence="1">VOC domain-containing protein</fullName>
    </recommendedName>
</protein>
<dbReference type="Pfam" id="PF00903">
    <property type="entry name" value="Glyoxalase"/>
    <property type="match status" value="1"/>
</dbReference>
<reference evidence="2 3" key="1">
    <citation type="submission" date="2016-09" db="EMBL/GenBank/DDBJ databases">
        <authorList>
            <person name="Capua I."/>
            <person name="De Benedictis P."/>
            <person name="Joannis T."/>
            <person name="Lombin L.H."/>
            <person name="Cattoli G."/>
        </authorList>
    </citation>
    <scope>NUCLEOTIDE SEQUENCE [LARGE SCALE GENOMIC DNA]</scope>
    <source>
        <strain evidence="2 3">LMG 25899</strain>
    </source>
</reference>
<dbReference type="InterPro" id="IPR029068">
    <property type="entry name" value="Glyas_Bleomycin-R_OHBP_Dase"/>
</dbReference>
<dbReference type="SUPFAM" id="SSF54593">
    <property type="entry name" value="Glyoxalase/Bleomycin resistance protein/Dihydroxybiphenyl dioxygenase"/>
    <property type="match status" value="2"/>
</dbReference>
<comment type="caution">
    <text evidence="2">The sequence shown here is derived from an EMBL/GenBank/DDBJ whole genome shotgun (WGS) entry which is preliminary data.</text>
</comment>
<dbReference type="PANTHER" id="PTHR43279:SF1">
    <property type="entry name" value="CATECHOL-2,3-DIOXYGENASE"/>
    <property type="match status" value="1"/>
</dbReference>
<accession>A0A1E5KTZ4</accession>
<dbReference type="Proteomes" id="UP000095256">
    <property type="component" value="Unassembled WGS sequence"/>
</dbReference>
<proteinExistence type="predicted"/>
<dbReference type="InterPro" id="IPR032703">
    <property type="entry name" value="CppA_C"/>
</dbReference>
<dbReference type="PANTHER" id="PTHR43279">
    <property type="entry name" value="CATECHOL-2,3-DIOXYGENASE"/>
    <property type="match status" value="1"/>
</dbReference>
<sequence>MEVFQMSKEVTLETIALRMKKAESMIKFYKNILGFILKNEENNLSIFGTKEIGSQLLILEDVSYKVVEVAEEKKLARFTLLIPTEDEFISVLKRLEAFHYPINKASENKYEQSLLLEDPDGNEIEILHKSSFVLCDEERVLDQQKLLKKSTINHKILSPEVKFSKLYLNVESVSEMSLFYQKILGMSVEGEDQRQLSIDNANLSVYLQESKFNQSVETAEDRLGVDFFISYLEDKEAMINLKKHLENKKMDFFIDKKMKILTIFDPSGIEWWFIRK</sequence>
<organism evidence="2 3">
    <name type="scientific">Enterococcus rivorum</name>
    <dbReference type="NCBI Taxonomy" id="762845"/>
    <lineage>
        <taxon>Bacteria</taxon>
        <taxon>Bacillati</taxon>
        <taxon>Bacillota</taxon>
        <taxon>Bacilli</taxon>
        <taxon>Lactobacillales</taxon>
        <taxon>Enterococcaceae</taxon>
        <taxon>Enterococcus</taxon>
    </lineage>
</organism>
<dbReference type="RefSeq" id="WP_069699816.1">
    <property type="nucleotide sequence ID" value="NZ_JAGGMA010000004.1"/>
</dbReference>
<name>A0A1E5KTZ4_9ENTE</name>
<dbReference type="InterPro" id="IPR004360">
    <property type="entry name" value="Glyas_Fos-R_dOase_dom"/>
</dbReference>
<dbReference type="AlphaFoldDB" id="A0A1E5KTZ4"/>
<feature type="domain" description="VOC" evidence="1">
    <location>
        <begin position="11"/>
        <end position="129"/>
    </location>
</feature>
<keyword evidence="3" id="KW-1185">Reference proteome</keyword>
<evidence type="ECO:0000259" key="1">
    <source>
        <dbReference type="PROSITE" id="PS51819"/>
    </source>
</evidence>
<dbReference type="InterPro" id="IPR037523">
    <property type="entry name" value="VOC_core"/>
</dbReference>
<evidence type="ECO:0000313" key="3">
    <source>
        <dbReference type="Proteomes" id="UP000095256"/>
    </source>
</evidence>